<organism evidence="1 2">
    <name type="scientific">Paenibacillus chungangensis</name>
    <dbReference type="NCBI Taxonomy" id="696535"/>
    <lineage>
        <taxon>Bacteria</taxon>
        <taxon>Bacillati</taxon>
        <taxon>Bacillota</taxon>
        <taxon>Bacilli</taxon>
        <taxon>Bacillales</taxon>
        <taxon>Paenibacillaceae</taxon>
        <taxon>Paenibacillus</taxon>
    </lineage>
</organism>
<reference evidence="2" key="1">
    <citation type="journal article" date="2019" name="Int. J. Syst. Evol. Microbiol.">
        <title>The Global Catalogue of Microorganisms (GCM) 10K type strain sequencing project: providing services to taxonomists for standard genome sequencing and annotation.</title>
        <authorList>
            <consortium name="The Broad Institute Genomics Platform"/>
            <consortium name="The Broad Institute Genome Sequencing Center for Infectious Disease"/>
            <person name="Wu L."/>
            <person name="Ma J."/>
        </authorList>
    </citation>
    <scope>NUCLEOTIDE SEQUENCE [LARGE SCALE GENOMIC DNA]</scope>
    <source>
        <strain evidence="2">CCUG 59129</strain>
    </source>
</reference>
<dbReference type="InterPro" id="IPR017850">
    <property type="entry name" value="Alkaline_phosphatase_core_sf"/>
</dbReference>
<evidence type="ECO:0000313" key="1">
    <source>
        <dbReference type="EMBL" id="MFD0959942.1"/>
    </source>
</evidence>
<dbReference type="Proteomes" id="UP001596989">
    <property type="component" value="Unassembled WGS sequence"/>
</dbReference>
<name>A0ABW3HQX9_9BACL</name>
<protein>
    <submittedName>
        <fullName evidence="1">Alkaline phosphatase family protein</fullName>
    </submittedName>
</protein>
<dbReference type="Gene3D" id="2.60.40.10">
    <property type="entry name" value="Immunoglobulins"/>
    <property type="match status" value="1"/>
</dbReference>
<evidence type="ECO:0000313" key="2">
    <source>
        <dbReference type="Proteomes" id="UP001596989"/>
    </source>
</evidence>
<dbReference type="Gene3D" id="3.40.720.10">
    <property type="entry name" value="Alkaline Phosphatase, subunit A"/>
    <property type="match status" value="1"/>
</dbReference>
<dbReference type="InterPro" id="IPR013783">
    <property type="entry name" value="Ig-like_fold"/>
</dbReference>
<dbReference type="PANTHER" id="PTHR10151:SF120">
    <property type="entry name" value="BIS(5'-ADENOSYL)-TRIPHOSPHATASE"/>
    <property type="match status" value="1"/>
</dbReference>
<sequence length="526" mass="58205">MRGNRESRHVIYINWDGFAYTWYRMVNDHYSGTPHLNALIDNGALCTKSETGVPSITGAMQQCIVSGAWPVDTGNHYKYYNKEQNSVIQYARDNRLENIVEAAQRHDITVASVNAWYFENRGTAEGDTSRPYIKKLPSNFSVRIDEMIKIIHGEPVETGDKSIVFEELPRLLSVYADDIDSVGHNFKTTYAGLSPARTRQQWYDNIAETIMRMDADLGRLVAALSQQGLLETTTIILTTDHGMIHYGLKSRDPDGDVGPGGLTSLHDLADTIAQCGQRWLGRSYNVEVLAQGGMQAKEDTEIVVVPVAVQAQISFRCPIPSEAVDDMLSQLKGKTYYGKHLMNDELIMRGVAAGYADLLISACPPYHFRPGSETRMVEGNHDSLHEQVRHIFTMFSGADILPGILYDSPVSIVDIAPTIARLLGFEGPGDAVGTALDGVLISSLRGPKLQVKRLEEHLDAGDTVVFAGMTEAEAELKVNGKLAGQADAKGEFVLTADLLPGMNRFVIQAKSREKFSRKTIYVYREE</sequence>
<dbReference type="RefSeq" id="WP_377564235.1">
    <property type="nucleotide sequence ID" value="NZ_JBHTJZ010000011.1"/>
</dbReference>
<dbReference type="InterPro" id="IPR002591">
    <property type="entry name" value="Phosphodiest/P_Trfase"/>
</dbReference>
<gene>
    <name evidence="1" type="ORF">ACFQ2I_11110</name>
</gene>
<dbReference type="SUPFAM" id="SSF53649">
    <property type="entry name" value="Alkaline phosphatase-like"/>
    <property type="match status" value="1"/>
</dbReference>
<dbReference type="Pfam" id="PF01663">
    <property type="entry name" value="Phosphodiest"/>
    <property type="match status" value="1"/>
</dbReference>
<proteinExistence type="predicted"/>
<accession>A0ABW3HQX9</accession>
<dbReference type="PANTHER" id="PTHR10151">
    <property type="entry name" value="ECTONUCLEOTIDE PYROPHOSPHATASE/PHOSPHODIESTERASE"/>
    <property type="match status" value="1"/>
</dbReference>
<comment type="caution">
    <text evidence="1">The sequence shown here is derived from an EMBL/GenBank/DDBJ whole genome shotgun (WGS) entry which is preliminary data.</text>
</comment>
<keyword evidence="2" id="KW-1185">Reference proteome</keyword>
<dbReference type="EMBL" id="JBHTJZ010000011">
    <property type="protein sequence ID" value="MFD0959942.1"/>
    <property type="molecule type" value="Genomic_DNA"/>
</dbReference>